<dbReference type="InterPro" id="IPR027417">
    <property type="entry name" value="P-loop_NTPase"/>
</dbReference>
<evidence type="ECO:0000256" key="1">
    <source>
        <dbReference type="ARBA" id="ARBA00022737"/>
    </source>
</evidence>
<sequence>MIEQVQTQNIQLLNSSFDVLEILSKHSISGVEFDSSMRSSATRCHPGTRQSILQDIWYWLGDNQHVDRLLWLHGPAGAGKSTIIQTLAEDAESSDRLAASLFFSDSTTSGDENFIVATICYQIAVKISCYRDFLAERMRANPRILEKRLREQFNELIVRFFKENPNTELGSVRIILLDGLDELASLRHGDQSTMEQLLALIVHLHTITSAPFLWVISSRGEHSIRRALSTSQTGFTEWLVPADSVDDVTLYIQDSFSVIRQKYPNLIHPDWPSDGEVSMITTAAGGLFIYASTAIRFIDDPRRKNPITQFAHLLSLLDTTQANQLIDKVENPFLPLDRLYTRIMVHIHHSVLPDTLQLLGYALFKQDTMNAWTLVSASNVLAYERHTAYSALEQLGAVLEIPNVDQAEDKNFRIFHSSFAEYLLSPVRSGDFVLDMDKANTHVWWCYLRILQDANDTGPSMHIHSLYPIQFRSLLPRRTLAATCKHQPDLDPW</sequence>
<evidence type="ECO:0000313" key="3">
    <source>
        <dbReference type="EMBL" id="KAF9448112.1"/>
    </source>
</evidence>
<dbReference type="AlphaFoldDB" id="A0A9P5XB49"/>
<feature type="domain" description="NACHT" evidence="2">
    <location>
        <begin position="68"/>
        <end position="219"/>
    </location>
</feature>
<dbReference type="Proteomes" id="UP000807342">
    <property type="component" value="Unassembled WGS sequence"/>
</dbReference>
<protein>
    <recommendedName>
        <fullName evidence="2">NACHT domain-containing protein</fullName>
    </recommendedName>
</protein>
<dbReference type="EMBL" id="MU151173">
    <property type="protein sequence ID" value="KAF9448112.1"/>
    <property type="molecule type" value="Genomic_DNA"/>
</dbReference>
<dbReference type="InterPro" id="IPR056884">
    <property type="entry name" value="NPHP3-like_N"/>
</dbReference>
<dbReference type="OrthoDB" id="4760524at2759"/>
<gene>
    <name evidence="3" type="ORF">P691DRAFT_730309</name>
</gene>
<name>A0A9P5XB49_9AGAR</name>
<accession>A0A9P5XB49</accession>
<proteinExistence type="predicted"/>
<dbReference type="Pfam" id="PF24883">
    <property type="entry name" value="NPHP3_N"/>
    <property type="match status" value="1"/>
</dbReference>
<dbReference type="PANTHER" id="PTHR10039:SF14">
    <property type="entry name" value="NACHT DOMAIN-CONTAINING PROTEIN"/>
    <property type="match status" value="1"/>
</dbReference>
<reference evidence="3" key="1">
    <citation type="submission" date="2020-11" db="EMBL/GenBank/DDBJ databases">
        <authorList>
            <consortium name="DOE Joint Genome Institute"/>
            <person name="Ahrendt S."/>
            <person name="Riley R."/>
            <person name="Andreopoulos W."/>
            <person name="Labutti K."/>
            <person name="Pangilinan J."/>
            <person name="Ruiz-Duenas F.J."/>
            <person name="Barrasa J.M."/>
            <person name="Sanchez-Garcia M."/>
            <person name="Camarero S."/>
            <person name="Miyauchi S."/>
            <person name="Serrano A."/>
            <person name="Linde D."/>
            <person name="Babiker R."/>
            <person name="Drula E."/>
            <person name="Ayuso-Fernandez I."/>
            <person name="Pacheco R."/>
            <person name="Padilla G."/>
            <person name="Ferreira P."/>
            <person name="Barriuso J."/>
            <person name="Kellner H."/>
            <person name="Castanera R."/>
            <person name="Alfaro M."/>
            <person name="Ramirez L."/>
            <person name="Pisabarro A.G."/>
            <person name="Kuo A."/>
            <person name="Tritt A."/>
            <person name="Lipzen A."/>
            <person name="He G."/>
            <person name="Yan M."/>
            <person name="Ng V."/>
            <person name="Cullen D."/>
            <person name="Martin F."/>
            <person name="Rosso M.-N."/>
            <person name="Henrissat B."/>
            <person name="Hibbett D."/>
            <person name="Martinez A.T."/>
            <person name="Grigoriev I.V."/>
        </authorList>
    </citation>
    <scope>NUCLEOTIDE SEQUENCE</scope>
    <source>
        <strain evidence="3">MF-IS2</strain>
    </source>
</reference>
<dbReference type="InterPro" id="IPR007111">
    <property type="entry name" value="NACHT_NTPase"/>
</dbReference>
<evidence type="ECO:0000259" key="2">
    <source>
        <dbReference type="PROSITE" id="PS50837"/>
    </source>
</evidence>
<dbReference type="Gene3D" id="3.40.50.300">
    <property type="entry name" value="P-loop containing nucleotide triphosphate hydrolases"/>
    <property type="match status" value="1"/>
</dbReference>
<organism evidence="3 4">
    <name type="scientific">Macrolepiota fuliginosa MF-IS2</name>
    <dbReference type="NCBI Taxonomy" id="1400762"/>
    <lineage>
        <taxon>Eukaryota</taxon>
        <taxon>Fungi</taxon>
        <taxon>Dikarya</taxon>
        <taxon>Basidiomycota</taxon>
        <taxon>Agaricomycotina</taxon>
        <taxon>Agaricomycetes</taxon>
        <taxon>Agaricomycetidae</taxon>
        <taxon>Agaricales</taxon>
        <taxon>Agaricineae</taxon>
        <taxon>Agaricaceae</taxon>
        <taxon>Macrolepiota</taxon>
    </lineage>
</organism>
<comment type="caution">
    <text evidence="3">The sequence shown here is derived from an EMBL/GenBank/DDBJ whole genome shotgun (WGS) entry which is preliminary data.</text>
</comment>
<evidence type="ECO:0000313" key="4">
    <source>
        <dbReference type="Proteomes" id="UP000807342"/>
    </source>
</evidence>
<keyword evidence="1" id="KW-0677">Repeat</keyword>
<dbReference type="PROSITE" id="PS50837">
    <property type="entry name" value="NACHT"/>
    <property type="match status" value="1"/>
</dbReference>
<dbReference type="SUPFAM" id="SSF52540">
    <property type="entry name" value="P-loop containing nucleoside triphosphate hydrolases"/>
    <property type="match status" value="1"/>
</dbReference>
<dbReference type="PANTHER" id="PTHR10039">
    <property type="entry name" value="AMELOGENIN"/>
    <property type="match status" value="1"/>
</dbReference>
<keyword evidence="4" id="KW-1185">Reference proteome</keyword>